<dbReference type="PANTHER" id="PTHR33112">
    <property type="entry name" value="DOMAIN PROTEIN, PUTATIVE-RELATED"/>
    <property type="match status" value="1"/>
</dbReference>
<dbReference type="PANTHER" id="PTHR33112:SF16">
    <property type="entry name" value="HETEROKARYON INCOMPATIBILITY DOMAIN-CONTAINING PROTEIN"/>
    <property type="match status" value="1"/>
</dbReference>
<dbReference type="InterPro" id="IPR010730">
    <property type="entry name" value="HET"/>
</dbReference>
<name>A0A9N9L9J2_9HELO</name>
<evidence type="ECO:0000313" key="2">
    <source>
        <dbReference type="EMBL" id="CAG8959442.1"/>
    </source>
</evidence>
<dbReference type="AlphaFoldDB" id="A0A9N9L9J2"/>
<accession>A0A9N9L9J2</accession>
<proteinExistence type="predicted"/>
<gene>
    <name evidence="2" type="ORF">HYFRA_00001340</name>
</gene>
<organism evidence="2 3">
    <name type="scientific">Hymenoscyphus fraxineus</name>
    <dbReference type="NCBI Taxonomy" id="746836"/>
    <lineage>
        <taxon>Eukaryota</taxon>
        <taxon>Fungi</taxon>
        <taxon>Dikarya</taxon>
        <taxon>Ascomycota</taxon>
        <taxon>Pezizomycotina</taxon>
        <taxon>Leotiomycetes</taxon>
        <taxon>Helotiales</taxon>
        <taxon>Helotiaceae</taxon>
        <taxon>Hymenoscyphus</taxon>
    </lineage>
</organism>
<evidence type="ECO:0000259" key="1">
    <source>
        <dbReference type="Pfam" id="PF06985"/>
    </source>
</evidence>
<dbReference type="Pfam" id="PF06985">
    <property type="entry name" value="HET"/>
    <property type="match status" value="1"/>
</dbReference>
<comment type="caution">
    <text evidence="2">The sequence shown here is derived from an EMBL/GenBank/DDBJ whole genome shotgun (WGS) entry which is preliminary data.</text>
</comment>
<sequence>MSDSQERQPEKLCTACEGFIAAASNNKEWQDHRIYRPYRELNLSASTGCPLCIILVSAAAAQSTSKGIFSCSGDKIDGGCVVVEIQDNRNGPRIHLNPVSATKVKFEGLENTTSSSKSLQFAKQSLENCVTTHGHSKNTNEKKCLTPTRLIELGEKKCQLRLSAQLKELGENPAYATLSHCWGSVEQQSSIFKLLTTNIEDLCQEIPMTKLCKTFKEAIEVTKSLGYEYLWIDSLCIIQDDKTDWLKESSLMSTVYGGSIVTIAATGATDGSNGLFFQRDGKSYDRQFCRTSMGQVWEIRDEKYSMSTYVDDAPLATRGWVFQERFLSQRTVHFTSKQIVMECQEGINCEAWPSGIPGESWMRSPPRYFPKTTDMRDWRKVVEFYSKLNLTYPQDKLVALSGVSRQFFDRYGHKYCAGLWWRNIELQLLWRCIESKGPRVPKYFPDRAPSWSWAVCDGQVEHFAQRNEREFLSRAVRCTCDSIGPDPFGQIRGAQLQMRCFPLVRETSIHCLLGVSRDSYRGKRSKTFELDRLEDWDSCEDMYYLFIAEPEIFGYSLSGLVVKKVEGEDRGRFCRVGTFTHYFDYSEYEELRMILVANAEDCLDTSLYEKEWGEEDEEKYKGKFEGEDGEDDRYSIWNRNMRMGLKYYLITLV</sequence>
<reference evidence="2" key="1">
    <citation type="submission" date="2021-07" db="EMBL/GenBank/DDBJ databases">
        <authorList>
            <person name="Durling M."/>
        </authorList>
    </citation>
    <scope>NUCLEOTIDE SEQUENCE</scope>
</reference>
<keyword evidence="3" id="KW-1185">Reference proteome</keyword>
<dbReference type="Proteomes" id="UP000696280">
    <property type="component" value="Unassembled WGS sequence"/>
</dbReference>
<protein>
    <recommendedName>
        <fullName evidence="1">Heterokaryon incompatibility domain-containing protein</fullName>
    </recommendedName>
</protein>
<feature type="domain" description="Heterokaryon incompatibility" evidence="1">
    <location>
        <begin position="175"/>
        <end position="324"/>
    </location>
</feature>
<evidence type="ECO:0000313" key="3">
    <source>
        <dbReference type="Proteomes" id="UP000696280"/>
    </source>
</evidence>
<dbReference type="EMBL" id="CAJVRL010000092">
    <property type="protein sequence ID" value="CAG8959442.1"/>
    <property type="molecule type" value="Genomic_DNA"/>
</dbReference>
<dbReference type="OrthoDB" id="5125733at2759"/>